<dbReference type="Proteomes" id="UP001215598">
    <property type="component" value="Unassembled WGS sequence"/>
</dbReference>
<evidence type="ECO:0000313" key="1">
    <source>
        <dbReference type="EMBL" id="KAJ7731385.1"/>
    </source>
</evidence>
<dbReference type="EMBL" id="JARKIB010000153">
    <property type="protein sequence ID" value="KAJ7731385.1"/>
    <property type="molecule type" value="Genomic_DNA"/>
</dbReference>
<protein>
    <submittedName>
        <fullName evidence="1">Uncharacterized protein</fullName>
    </submittedName>
</protein>
<comment type="caution">
    <text evidence="1">The sequence shown here is derived from an EMBL/GenBank/DDBJ whole genome shotgun (WGS) entry which is preliminary data.</text>
</comment>
<gene>
    <name evidence="1" type="ORF">B0H16DRAFT_1733323</name>
</gene>
<keyword evidence="2" id="KW-1185">Reference proteome</keyword>
<proteinExistence type="predicted"/>
<organism evidence="1 2">
    <name type="scientific">Mycena metata</name>
    <dbReference type="NCBI Taxonomy" id="1033252"/>
    <lineage>
        <taxon>Eukaryota</taxon>
        <taxon>Fungi</taxon>
        <taxon>Dikarya</taxon>
        <taxon>Basidiomycota</taxon>
        <taxon>Agaricomycotina</taxon>
        <taxon>Agaricomycetes</taxon>
        <taxon>Agaricomycetidae</taxon>
        <taxon>Agaricales</taxon>
        <taxon>Marasmiineae</taxon>
        <taxon>Mycenaceae</taxon>
        <taxon>Mycena</taxon>
    </lineage>
</organism>
<evidence type="ECO:0000313" key="2">
    <source>
        <dbReference type="Proteomes" id="UP001215598"/>
    </source>
</evidence>
<dbReference type="AlphaFoldDB" id="A0AAD7MTH4"/>
<accession>A0AAD7MTH4</accession>
<reference evidence="1" key="1">
    <citation type="submission" date="2023-03" db="EMBL/GenBank/DDBJ databases">
        <title>Massive genome expansion in bonnet fungi (Mycena s.s.) driven by repeated elements and novel gene families across ecological guilds.</title>
        <authorList>
            <consortium name="Lawrence Berkeley National Laboratory"/>
            <person name="Harder C.B."/>
            <person name="Miyauchi S."/>
            <person name="Viragh M."/>
            <person name="Kuo A."/>
            <person name="Thoen E."/>
            <person name="Andreopoulos B."/>
            <person name="Lu D."/>
            <person name="Skrede I."/>
            <person name="Drula E."/>
            <person name="Henrissat B."/>
            <person name="Morin E."/>
            <person name="Kohler A."/>
            <person name="Barry K."/>
            <person name="LaButti K."/>
            <person name="Morin E."/>
            <person name="Salamov A."/>
            <person name="Lipzen A."/>
            <person name="Mereny Z."/>
            <person name="Hegedus B."/>
            <person name="Baldrian P."/>
            <person name="Stursova M."/>
            <person name="Weitz H."/>
            <person name="Taylor A."/>
            <person name="Grigoriev I.V."/>
            <person name="Nagy L.G."/>
            <person name="Martin F."/>
            <person name="Kauserud H."/>
        </authorList>
    </citation>
    <scope>NUCLEOTIDE SEQUENCE</scope>
    <source>
        <strain evidence="1">CBHHK182m</strain>
    </source>
</reference>
<name>A0AAD7MTH4_9AGAR</name>
<sequence>MPKVTCNPYRKDVNSEDYIAHTPAFSSGTFRNIPQARITPVPPSVATASSCIYSHRNRVLDPHSILRKNRLYARRASQPYHSHSHPASAFRPAFSSRMSHPASYIRLLARIGPAFSGAPPHASSIAAASSLHSHPVLYPVPSHPSNTSTSVSRRALLSCYLRTRIKAFYHDFIPQPILIYRKTLFTGLSRILQRYPRLPNYSLLSRYCHLGIRKRTKHFITTLSSPHPGLYLIRYFIPHHIMHFAMFFTHAPHILKHPYCSSTGILLTC</sequence>